<dbReference type="InterPro" id="IPR019591">
    <property type="entry name" value="Mrp/NBP35_ATP-bd"/>
</dbReference>
<evidence type="ECO:0000256" key="1">
    <source>
        <dbReference type="ARBA" id="ARBA00022723"/>
    </source>
</evidence>
<gene>
    <name evidence="7" type="primary">apbC</name>
    <name evidence="7" type="ORF">LJ739_08030</name>
</gene>
<dbReference type="InterPro" id="IPR000808">
    <property type="entry name" value="Mrp-like_CS"/>
</dbReference>
<dbReference type="PROSITE" id="PS01215">
    <property type="entry name" value="MRP"/>
    <property type="match status" value="1"/>
</dbReference>
<evidence type="ECO:0000313" key="7">
    <source>
        <dbReference type="EMBL" id="MCC2616184.1"/>
    </source>
</evidence>
<evidence type="ECO:0000256" key="2">
    <source>
        <dbReference type="ARBA" id="ARBA00022741"/>
    </source>
</evidence>
<keyword evidence="1 6" id="KW-0479">Metal-binding</keyword>
<reference evidence="7 8" key="1">
    <citation type="submission" date="2021-10" db="EMBL/GenBank/DDBJ databases">
        <title>Draft genome of Aestuariibacter halophilus JC2043.</title>
        <authorList>
            <person name="Emsley S.A."/>
            <person name="Pfannmuller K.M."/>
            <person name="Ushijima B."/>
            <person name="Saw J.H."/>
            <person name="Videau P."/>
        </authorList>
    </citation>
    <scope>NUCLEOTIDE SEQUENCE [LARGE SCALE GENOMIC DNA]</scope>
    <source>
        <strain evidence="7 8">JC2043</strain>
    </source>
</reference>
<evidence type="ECO:0000256" key="3">
    <source>
        <dbReference type="ARBA" id="ARBA00022840"/>
    </source>
</evidence>
<keyword evidence="6" id="KW-0378">Hydrolase</keyword>
<evidence type="ECO:0000256" key="4">
    <source>
        <dbReference type="ARBA" id="ARBA00023004"/>
    </source>
</evidence>
<dbReference type="InterPro" id="IPR027417">
    <property type="entry name" value="P-loop_NTPase"/>
</dbReference>
<comment type="function">
    <text evidence="6">Binds and transfers iron-sulfur (Fe-S) clusters to target apoproteins. Can hydrolyze ATP.</text>
</comment>
<feature type="binding site" evidence="6">
    <location>
        <begin position="97"/>
        <end position="104"/>
    </location>
    <ligand>
        <name>ATP</name>
        <dbReference type="ChEBI" id="CHEBI:30616"/>
    </ligand>
</feature>
<dbReference type="PANTHER" id="PTHR42961">
    <property type="entry name" value="IRON-SULFUR PROTEIN NUBPL"/>
    <property type="match status" value="1"/>
</dbReference>
<dbReference type="RefSeq" id="WP_229158959.1">
    <property type="nucleotide sequence ID" value="NZ_JAJEWP010000001.1"/>
</dbReference>
<dbReference type="EMBL" id="JAJEWP010000001">
    <property type="protein sequence ID" value="MCC2616184.1"/>
    <property type="molecule type" value="Genomic_DNA"/>
</dbReference>
<dbReference type="Gene3D" id="3.40.50.300">
    <property type="entry name" value="P-loop containing nucleotide triphosphate hydrolases"/>
    <property type="match status" value="1"/>
</dbReference>
<evidence type="ECO:0000313" key="8">
    <source>
        <dbReference type="Proteomes" id="UP001520878"/>
    </source>
</evidence>
<sequence>MIFSRSNKDNSLGPLAEILATTFAITEQEAVACCQQHGDGITVRLPFAAQTLHPQVQQQAAQAGITAPLTIETDIQAKQTQHKRLNRVRNVIAVGSGKGGVGKSATCVNLAFALMQEGARVGILDADIYGPSVPIMLGNPDDHPGSDDGKHLHPLSRHGVVANSIGYLVPPDKASIWRGPMASRALQQLAQDTLWPALDYLLVDLPPGTGDIQLTLAQQIPVTGALIVTTPQDLALADARKGIAMFNKVNIPVLGIVENMSYFQCPSCGDKHAIFSQHGGMSLAEREGVACVGQLPLDISVREHADGGTPLLVSQPDHPVSQAYRDCARQVSRTLALDLGLGDDLGIDLMEKR</sequence>
<dbReference type="SUPFAM" id="SSF52540">
    <property type="entry name" value="P-loop containing nucleoside triphosphate hydrolases"/>
    <property type="match status" value="1"/>
</dbReference>
<proteinExistence type="inferred from homology"/>
<dbReference type="HAMAP" id="MF_02040">
    <property type="entry name" value="Mrp_NBP35"/>
    <property type="match status" value="1"/>
</dbReference>
<dbReference type="InterPro" id="IPR044304">
    <property type="entry name" value="NUBPL-like"/>
</dbReference>
<organism evidence="7 8">
    <name type="scientific">Fluctibacter halophilus</name>
    <dbReference type="NCBI Taxonomy" id="226011"/>
    <lineage>
        <taxon>Bacteria</taxon>
        <taxon>Pseudomonadati</taxon>
        <taxon>Pseudomonadota</taxon>
        <taxon>Gammaproteobacteria</taxon>
        <taxon>Alteromonadales</taxon>
        <taxon>Alteromonadaceae</taxon>
        <taxon>Fluctibacter</taxon>
    </lineage>
</organism>
<dbReference type="Pfam" id="PF10609">
    <property type="entry name" value="ParA"/>
    <property type="match status" value="1"/>
</dbReference>
<keyword evidence="4 6" id="KW-0408">Iron</keyword>
<dbReference type="InterPro" id="IPR033756">
    <property type="entry name" value="YlxH/NBP35"/>
</dbReference>
<dbReference type="NCBIfam" id="NF008669">
    <property type="entry name" value="PRK11670.1"/>
    <property type="match status" value="1"/>
</dbReference>
<keyword evidence="8" id="KW-1185">Reference proteome</keyword>
<keyword evidence="2 6" id="KW-0547">Nucleotide-binding</keyword>
<accession>A0ABS8G6G4</accession>
<comment type="subunit">
    <text evidence="6">Homodimer.</text>
</comment>
<dbReference type="CDD" id="cd02037">
    <property type="entry name" value="Mrp_NBP35"/>
    <property type="match status" value="1"/>
</dbReference>
<dbReference type="PANTHER" id="PTHR42961:SF2">
    <property type="entry name" value="IRON-SULFUR PROTEIN NUBPL"/>
    <property type="match status" value="1"/>
</dbReference>
<protein>
    <recommendedName>
        <fullName evidence="6">Iron-sulfur cluster carrier protein</fullName>
    </recommendedName>
</protein>
<keyword evidence="3 6" id="KW-0067">ATP-binding</keyword>
<name>A0ABS8G6G4_9ALTE</name>
<dbReference type="Proteomes" id="UP001520878">
    <property type="component" value="Unassembled WGS sequence"/>
</dbReference>
<evidence type="ECO:0000256" key="6">
    <source>
        <dbReference type="HAMAP-Rule" id="MF_02040"/>
    </source>
</evidence>
<keyword evidence="5 6" id="KW-0411">Iron-sulfur</keyword>
<evidence type="ECO:0000256" key="5">
    <source>
        <dbReference type="ARBA" id="ARBA00023014"/>
    </source>
</evidence>
<comment type="similarity">
    <text evidence="6">Belongs to the Mrp/NBP35 ATP-binding proteins family.</text>
</comment>
<comment type="caution">
    <text evidence="7">The sequence shown here is derived from an EMBL/GenBank/DDBJ whole genome shotgun (WGS) entry which is preliminary data.</text>
</comment>